<keyword evidence="2" id="KW-1185">Reference proteome</keyword>
<name>A0AAN7W0S6_9SACH</name>
<evidence type="ECO:0000313" key="2">
    <source>
        <dbReference type="Proteomes" id="UP001306508"/>
    </source>
</evidence>
<gene>
    <name evidence="1" type="ORF">RI543_003573</name>
</gene>
<dbReference type="EMBL" id="JAWIZZ010000048">
    <property type="protein sequence ID" value="KAK5778954.1"/>
    <property type="molecule type" value="Genomic_DNA"/>
</dbReference>
<reference evidence="2" key="1">
    <citation type="submission" date="2023-07" db="EMBL/GenBank/DDBJ databases">
        <title>A draft genome of Kazachstania heterogenica Y-27499.</title>
        <authorList>
            <person name="Donic C."/>
            <person name="Kralova J.S."/>
            <person name="Fidel L."/>
            <person name="Ben-Dor S."/>
            <person name="Jung S."/>
        </authorList>
    </citation>
    <scope>NUCLEOTIDE SEQUENCE [LARGE SCALE GENOMIC DNA]</scope>
    <source>
        <strain evidence="2">Y27499</strain>
    </source>
</reference>
<accession>A0AAN7W0S6</accession>
<sequence length="164" mass="19486">MLENKLLVEYFSNLLATHCLPFEEFTKLIKESDINATEQEMKRWYSILQDQDNLLLNQITQQIKDVLLLFKQINISDFTEREMKQYFTLETFINNLYEMGLLLDKRLAYINSELENHTNILHNFYDSLKLVGDNTDEQNQNATIDRLIDKLKGLKDSMKKLEDI</sequence>
<evidence type="ECO:0000313" key="1">
    <source>
        <dbReference type="EMBL" id="KAK5778954.1"/>
    </source>
</evidence>
<dbReference type="AlphaFoldDB" id="A0AAN7W0S6"/>
<protein>
    <submittedName>
        <fullName evidence="1">Uncharacterized protein</fullName>
    </submittedName>
</protein>
<proteinExistence type="predicted"/>
<organism evidence="1 2">
    <name type="scientific">Arxiozyma heterogenica</name>
    <dbReference type="NCBI Taxonomy" id="278026"/>
    <lineage>
        <taxon>Eukaryota</taxon>
        <taxon>Fungi</taxon>
        <taxon>Dikarya</taxon>
        <taxon>Ascomycota</taxon>
        <taxon>Saccharomycotina</taxon>
        <taxon>Saccharomycetes</taxon>
        <taxon>Saccharomycetales</taxon>
        <taxon>Saccharomycetaceae</taxon>
        <taxon>Arxiozyma</taxon>
    </lineage>
</organism>
<comment type="caution">
    <text evidence="1">The sequence shown here is derived from an EMBL/GenBank/DDBJ whole genome shotgun (WGS) entry which is preliminary data.</text>
</comment>
<dbReference type="Proteomes" id="UP001306508">
    <property type="component" value="Unassembled WGS sequence"/>
</dbReference>